<dbReference type="STRING" id="53468.A0A0R3U2J9"/>
<organism evidence="3 4">
    <name type="scientific">Mesocestoides corti</name>
    <name type="common">Flatworm</name>
    <dbReference type="NCBI Taxonomy" id="53468"/>
    <lineage>
        <taxon>Eukaryota</taxon>
        <taxon>Metazoa</taxon>
        <taxon>Spiralia</taxon>
        <taxon>Lophotrochozoa</taxon>
        <taxon>Platyhelminthes</taxon>
        <taxon>Cestoda</taxon>
        <taxon>Eucestoda</taxon>
        <taxon>Cyclophyllidea</taxon>
        <taxon>Mesocestoididae</taxon>
        <taxon>Mesocestoides</taxon>
    </lineage>
</organism>
<evidence type="ECO:0000313" key="4">
    <source>
        <dbReference type="Proteomes" id="UP000267029"/>
    </source>
</evidence>
<feature type="signal peptide" evidence="2">
    <location>
        <begin position="1"/>
        <end position="20"/>
    </location>
</feature>
<reference evidence="3 4" key="1">
    <citation type="submission" date="2018-10" db="EMBL/GenBank/DDBJ databases">
        <authorList>
            <consortium name="Pathogen Informatics"/>
        </authorList>
    </citation>
    <scope>NUCLEOTIDE SEQUENCE [LARGE SCALE GENOMIC DNA]</scope>
</reference>
<keyword evidence="4" id="KW-1185">Reference proteome</keyword>
<keyword evidence="2" id="KW-0732">Signal</keyword>
<protein>
    <submittedName>
        <fullName evidence="3">Uncharacterized protein</fullName>
    </submittedName>
</protein>
<sequence>MDGWVYSVLLLTLLSAVVNAAYEDARCKYAQGVGVNEPSSSGGGPSAVVNRAREQQSRWKGRIEAQRDRVFNERTILN</sequence>
<accession>A0A0R3U2J9</accession>
<name>A0A0R3U2J9_MESCO</name>
<proteinExistence type="predicted"/>
<evidence type="ECO:0000256" key="2">
    <source>
        <dbReference type="SAM" id="SignalP"/>
    </source>
</evidence>
<feature type="region of interest" description="Disordered" evidence="1">
    <location>
        <begin position="34"/>
        <end position="55"/>
    </location>
</feature>
<dbReference type="Proteomes" id="UP000267029">
    <property type="component" value="Unassembled WGS sequence"/>
</dbReference>
<gene>
    <name evidence="3" type="ORF">MCOS_LOCUS705</name>
</gene>
<evidence type="ECO:0000313" key="3">
    <source>
        <dbReference type="EMBL" id="VDD74702.1"/>
    </source>
</evidence>
<dbReference type="AlphaFoldDB" id="A0A0R3U2J9"/>
<dbReference type="EMBL" id="UXSR01000066">
    <property type="protein sequence ID" value="VDD74702.1"/>
    <property type="molecule type" value="Genomic_DNA"/>
</dbReference>
<feature type="compositionally biased region" description="Low complexity" evidence="1">
    <location>
        <begin position="34"/>
        <end position="50"/>
    </location>
</feature>
<evidence type="ECO:0000256" key="1">
    <source>
        <dbReference type="SAM" id="MobiDB-lite"/>
    </source>
</evidence>
<feature type="chain" id="PRO_5030017390" evidence="2">
    <location>
        <begin position="21"/>
        <end position="78"/>
    </location>
</feature>